<keyword evidence="4" id="KW-1185">Reference proteome</keyword>
<gene>
    <name evidence="3" type="ORF">T459_22941</name>
</gene>
<proteinExistence type="predicted"/>
<evidence type="ECO:0000313" key="3">
    <source>
        <dbReference type="EMBL" id="PHT72156.1"/>
    </source>
</evidence>
<dbReference type="PANTHER" id="PTHR47718:SF17">
    <property type="entry name" value="PROTEIN FAR1-RELATED SEQUENCE 5-LIKE"/>
    <property type="match status" value="1"/>
</dbReference>
<reference evidence="3 4" key="1">
    <citation type="journal article" date="2014" name="Nat. Genet.">
        <title>Genome sequence of the hot pepper provides insights into the evolution of pungency in Capsicum species.</title>
        <authorList>
            <person name="Kim S."/>
            <person name="Park M."/>
            <person name="Yeom S.I."/>
            <person name="Kim Y.M."/>
            <person name="Lee J.M."/>
            <person name="Lee H.A."/>
            <person name="Seo E."/>
            <person name="Choi J."/>
            <person name="Cheong K."/>
            <person name="Kim K.T."/>
            <person name="Jung K."/>
            <person name="Lee G.W."/>
            <person name="Oh S.K."/>
            <person name="Bae C."/>
            <person name="Kim S.B."/>
            <person name="Lee H.Y."/>
            <person name="Kim S.Y."/>
            <person name="Kim M.S."/>
            <person name="Kang B.C."/>
            <person name="Jo Y.D."/>
            <person name="Yang H.B."/>
            <person name="Jeong H.J."/>
            <person name="Kang W.H."/>
            <person name="Kwon J.K."/>
            <person name="Shin C."/>
            <person name="Lim J.Y."/>
            <person name="Park J.H."/>
            <person name="Huh J.H."/>
            <person name="Kim J.S."/>
            <person name="Kim B.D."/>
            <person name="Cohen O."/>
            <person name="Paran I."/>
            <person name="Suh M.C."/>
            <person name="Lee S.B."/>
            <person name="Kim Y.K."/>
            <person name="Shin Y."/>
            <person name="Noh S.J."/>
            <person name="Park J."/>
            <person name="Seo Y.S."/>
            <person name="Kwon S.Y."/>
            <person name="Kim H.A."/>
            <person name="Park J.M."/>
            <person name="Kim H.J."/>
            <person name="Choi S.B."/>
            <person name="Bosland P.W."/>
            <person name="Reeves G."/>
            <person name="Jo S.H."/>
            <person name="Lee B.W."/>
            <person name="Cho H.T."/>
            <person name="Choi H.S."/>
            <person name="Lee M.S."/>
            <person name="Yu Y."/>
            <person name="Do Choi Y."/>
            <person name="Park B.S."/>
            <person name="van Deynze A."/>
            <person name="Ashrafi H."/>
            <person name="Hill T."/>
            <person name="Kim W.T."/>
            <person name="Pai H.S."/>
            <person name="Ahn H.K."/>
            <person name="Yeam I."/>
            <person name="Giovannoni J.J."/>
            <person name="Rose J.K."/>
            <person name="Sorensen I."/>
            <person name="Lee S.J."/>
            <person name="Kim R.W."/>
            <person name="Choi I.Y."/>
            <person name="Choi B.S."/>
            <person name="Lim J.S."/>
            <person name="Lee Y.H."/>
            <person name="Choi D."/>
        </authorList>
    </citation>
    <scope>NUCLEOTIDE SEQUENCE [LARGE SCALE GENOMIC DNA]</scope>
    <source>
        <strain evidence="4">cv. CM334</strain>
    </source>
</reference>
<dbReference type="OMA" id="HKFFLEM"/>
<dbReference type="AlphaFoldDB" id="A0A2G2YQY1"/>
<accession>A0A2G2YQY1</accession>
<dbReference type="STRING" id="4072.A0A2G2YQY1"/>
<dbReference type="InterPro" id="IPR004330">
    <property type="entry name" value="FAR1_DNA_bnd_dom"/>
</dbReference>
<dbReference type="Pfam" id="PF03101">
    <property type="entry name" value="FAR1"/>
    <property type="match status" value="1"/>
</dbReference>
<reference evidence="3 4" key="2">
    <citation type="journal article" date="2017" name="Genome Biol.">
        <title>New reference genome sequences of hot pepper reveal the massive evolution of plant disease-resistance genes by retroduplication.</title>
        <authorList>
            <person name="Kim S."/>
            <person name="Park J."/>
            <person name="Yeom S.I."/>
            <person name="Kim Y.M."/>
            <person name="Seo E."/>
            <person name="Kim K.T."/>
            <person name="Kim M.S."/>
            <person name="Lee J.M."/>
            <person name="Cheong K."/>
            <person name="Shin H.S."/>
            <person name="Kim S.B."/>
            <person name="Han K."/>
            <person name="Lee J."/>
            <person name="Park M."/>
            <person name="Lee H.A."/>
            <person name="Lee H.Y."/>
            <person name="Lee Y."/>
            <person name="Oh S."/>
            <person name="Lee J.H."/>
            <person name="Choi E."/>
            <person name="Choi E."/>
            <person name="Lee S.E."/>
            <person name="Jeon J."/>
            <person name="Kim H."/>
            <person name="Choi G."/>
            <person name="Song H."/>
            <person name="Lee J."/>
            <person name="Lee S.C."/>
            <person name="Kwon J.K."/>
            <person name="Lee H.Y."/>
            <person name="Koo N."/>
            <person name="Hong Y."/>
            <person name="Kim R.W."/>
            <person name="Kang W.H."/>
            <person name="Huh J.H."/>
            <person name="Kang B.C."/>
            <person name="Yang T.J."/>
            <person name="Lee Y.H."/>
            <person name="Bennetzen J.L."/>
            <person name="Choi D."/>
        </authorList>
    </citation>
    <scope>NUCLEOTIDE SEQUENCE [LARGE SCALE GENOMIC DNA]</scope>
    <source>
        <strain evidence="4">cv. CM334</strain>
    </source>
</reference>
<dbReference type="EMBL" id="AYRZ02000009">
    <property type="protein sequence ID" value="PHT72156.1"/>
    <property type="molecule type" value="Genomic_DNA"/>
</dbReference>
<protein>
    <recommendedName>
        <fullName evidence="2">FAR1 domain-containing protein</fullName>
    </recommendedName>
</protein>
<evidence type="ECO:0000259" key="2">
    <source>
        <dbReference type="Pfam" id="PF03101"/>
    </source>
</evidence>
<dbReference type="PANTHER" id="PTHR47718">
    <property type="entry name" value="OS01G0519700 PROTEIN"/>
    <property type="match status" value="1"/>
</dbReference>
<dbReference type="Proteomes" id="UP000222542">
    <property type="component" value="Unassembled WGS sequence"/>
</dbReference>
<comment type="caution">
    <text evidence="3">The sequence shown here is derived from an EMBL/GenBank/DDBJ whole genome shotgun (WGS) entry which is preliminary data.</text>
</comment>
<name>A0A2G2YQY1_CAPAN</name>
<feature type="domain" description="FAR1" evidence="2">
    <location>
        <begin position="137"/>
        <end position="212"/>
    </location>
</feature>
<organism evidence="3 4">
    <name type="scientific">Capsicum annuum</name>
    <name type="common">Capsicum pepper</name>
    <dbReference type="NCBI Taxonomy" id="4072"/>
    <lineage>
        <taxon>Eukaryota</taxon>
        <taxon>Viridiplantae</taxon>
        <taxon>Streptophyta</taxon>
        <taxon>Embryophyta</taxon>
        <taxon>Tracheophyta</taxon>
        <taxon>Spermatophyta</taxon>
        <taxon>Magnoliopsida</taxon>
        <taxon>eudicotyledons</taxon>
        <taxon>Gunneridae</taxon>
        <taxon>Pentapetalae</taxon>
        <taxon>asterids</taxon>
        <taxon>lamiids</taxon>
        <taxon>Solanales</taxon>
        <taxon>Solanaceae</taxon>
        <taxon>Solanoideae</taxon>
        <taxon>Capsiceae</taxon>
        <taxon>Capsicum</taxon>
    </lineage>
</organism>
<dbReference type="Gramene" id="PHT72156">
    <property type="protein sequence ID" value="PHT72156"/>
    <property type="gene ID" value="T459_22941"/>
</dbReference>
<evidence type="ECO:0000313" key="4">
    <source>
        <dbReference type="Proteomes" id="UP000222542"/>
    </source>
</evidence>
<feature type="region of interest" description="Disordered" evidence="1">
    <location>
        <begin position="1"/>
        <end position="20"/>
    </location>
</feature>
<feature type="compositionally biased region" description="Basic residues" evidence="1">
    <location>
        <begin position="1"/>
        <end position="10"/>
    </location>
</feature>
<sequence length="295" mass="34041">MRRSEKKRKSKELIESNHNDSSILLRATLNDVLGLYDSDSLHGNENSHGGYGGGPDRYLDTENEDLQNLVHKEMNRSHQSVQDKDLNISKGEEYDHGEDGVEEEEGAIHDDSYTDEQYTSGPIEGMSFHRVQSVFAFYKEHNRLTGFGVVKKSARKEAGQIKYVTFGCDRCRKTTARNQIKRVDCKARVNYHVMNDGSCIVKTVILDHNRELELTLWYFLPCHRKLSRSLKRSLVAHDIAGLRPTKRIRFLDFEAGGPERMTCTLKDYRNYILQQRRLQILSSDAPALHKFFLEM</sequence>
<feature type="region of interest" description="Disordered" evidence="1">
    <location>
        <begin position="41"/>
        <end position="60"/>
    </location>
</feature>
<evidence type="ECO:0000256" key="1">
    <source>
        <dbReference type="SAM" id="MobiDB-lite"/>
    </source>
</evidence>